<organism evidence="2 3">
    <name type="scientific">Caenorhabditis japonica</name>
    <dbReference type="NCBI Taxonomy" id="281687"/>
    <lineage>
        <taxon>Eukaryota</taxon>
        <taxon>Metazoa</taxon>
        <taxon>Ecdysozoa</taxon>
        <taxon>Nematoda</taxon>
        <taxon>Chromadorea</taxon>
        <taxon>Rhabditida</taxon>
        <taxon>Rhabditina</taxon>
        <taxon>Rhabditomorpha</taxon>
        <taxon>Rhabditoidea</taxon>
        <taxon>Rhabditidae</taxon>
        <taxon>Peloderinae</taxon>
        <taxon>Caenorhabditis</taxon>
    </lineage>
</organism>
<dbReference type="Pfam" id="PF10317">
    <property type="entry name" value="7TM_GPCR_Srd"/>
    <property type="match status" value="1"/>
</dbReference>
<feature type="transmembrane region" description="Helical" evidence="1">
    <location>
        <begin position="58"/>
        <end position="80"/>
    </location>
</feature>
<dbReference type="Proteomes" id="UP000005237">
    <property type="component" value="Unassembled WGS sequence"/>
</dbReference>
<keyword evidence="1" id="KW-0472">Membrane</keyword>
<reference evidence="2" key="2">
    <citation type="submission" date="2022-06" db="UniProtKB">
        <authorList>
            <consortium name="EnsemblMetazoa"/>
        </authorList>
    </citation>
    <scope>IDENTIFICATION</scope>
    <source>
        <strain evidence="2">DF5081</strain>
    </source>
</reference>
<keyword evidence="3" id="KW-1185">Reference proteome</keyword>
<evidence type="ECO:0000313" key="3">
    <source>
        <dbReference type="Proteomes" id="UP000005237"/>
    </source>
</evidence>
<dbReference type="AlphaFoldDB" id="A0A8R1E1X7"/>
<feature type="transmembrane region" description="Helical" evidence="1">
    <location>
        <begin position="21"/>
        <end position="46"/>
    </location>
</feature>
<keyword evidence="1" id="KW-0812">Transmembrane</keyword>
<evidence type="ECO:0000313" key="2">
    <source>
        <dbReference type="EnsemblMetazoa" id="CJA17975.1"/>
    </source>
</evidence>
<protein>
    <submittedName>
        <fullName evidence="2">Uncharacterized protein</fullName>
    </submittedName>
</protein>
<name>A0A8R1E1X7_CAEJA</name>
<accession>A0A8R1E1X7</accession>
<dbReference type="EnsemblMetazoa" id="CJA17975.1">
    <property type="protein sequence ID" value="CJA17975.1"/>
    <property type="gene ID" value="WBGene00137180"/>
</dbReference>
<dbReference type="SUPFAM" id="SSF81321">
    <property type="entry name" value="Family A G protein-coupled receptor-like"/>
    <property type="match status" value="1"/>
</dbReference>
<reference evidence="3" key="1">
    <citation type="submission" date="2010-08" db="EMBL/GenBank/DDBJ databases">
        <authorList>
            <consortium name="Caenorhabditis japonica Sequencing Consortium"/>
            <person name="Wilson R.K."/>
        </authorList>
    </citation>
    <scope>NUCLEOTIDE SEQUENCE [LARGE SCALE GENOMIC DNA]</scope>
    <source>
        <strain evidence="3">DF5081</strain>
    </source>
</reference>
<proteinExistence type="predicted"/>
<keyword evidence="1" id="KW-1133">Transmembrane helix</keyword>
<evidence type="ECO:0000256" key="1">
    <source>
        <dbReference type="SAM" id="Phobius"/>
    </source>
</evidence>
<dbReference type="InterPro" id="IPR019421">
    <property type="entry name" value="7TM_GPCR_serpentine_rcpt_Srd"/>
</dbReference>
<sequence>MKILNTTRSFHAEKIAQTKSIILGFTIQTLLPLFFYCPSLTYFVYAQYTNSSNQIAEFVFGPFAFLYTFFDPLLTIYYVLPYRRSFKMMFLKTNINTATQISIVEVTAVRRNNASNL</sequence>